<dbReference type="InterPro" id="IPR013196">
    <property type="entry name" value="HTH_11"/>
</dbReference>
<gene>
    <name evidence="3" type="ORF">L1F31_14900</name>
</gene>
<dbReference type="InterPro" id="IPR036388">
    <property type="entry name" value="WH-like_DNA-bd_sf"/>
</dbReference>
<evidence type="ECO:0000259" key="2">
    <source>
        <dbReference type="Pfam" id="PF13280"/>
    </source>
</evidence>
<dbReference type="InterPro" id="IPR051534">
    <property type="entry name" value="CBASS_pafABC_assoc_protein"/>
</dbReference>
<organism evidence="3 4">
    <name type="scientific">Brevibacterium spongiae</name>
    <dbReference type="NCBI Taxonomy" id="2909672"/>
    <lineage>
        <taxon>Bacteria</taxon>
        <taxon>Bacillati</taxon>
        <taxon>Actinomycetota</taxon>
        <taxon>Actinomycetes</taxon>
        <taxon>Micrococcales</taxon>
        <taxon>Brevibacteriaceae</taxon>
        <taxon>Brevibacterium</taxon>
    </lineage>
</organism>
<feature type="domain" description="WYL" evidence="2">
    <location>
        <begin position="116"/>
        <end position="181"/>
    </location>
</feature>
<feature type="domain" description="Helix-turn-helix type 11" evidence="1">
    <location>
        <begin position="2"/>
        <end position="31"/>
    </location>
</feature>
<dbReference type="PANTHER" id="PTHR34580">
    <property type="match status" value="1"/>
</dbReference>
<protein>
    <submittedName>
        <fullName evidence="3">WYL domain-containing protein</fullName>
    </submittedName>
</protein>
<dbReference type="PROSITE" id="PS52050">
    <property type="entry name" value="WYL"/>
    <property type="match status" value="1"/>
</dbReference>
<sequence length="309" mass="33995">MSPRTVRSDIDALREIGYSIEGTRGSDGGYRLTPNGSTIPPLLLNTDEAVAVAVGLHSGLSCIIGGMEEISARALAKLESILPDAVRTRVHNLAHFTVPLAENQPVPIVEPALIVTLIDHCHRHERLRFTYRSEASEATGRVEDVHLEVEPYRLVNRLHRWYLLAYAPEVEEWRVFHAEHILPKSPSGPRFDPRPLPAEDIGDYVERRVPGSRWRHSAQAIVNAPAAEAAQSLAPAEATVEALADNRCLVTVGGQSIATMALCLARLDVDFTVVDNHELSEFLRRLSHRLERAASEEGISDSAVSAHSE</sequence>
<keyword evidence="4" id="KW-1185">Reference proteome</keyword>
<dbReference type="Gene3D" id="1.10.10.10">
    <property type="entry name" value="Winged helix-like DNA-binding domain superfamily/Winged helix DNA-binding domain"/>
    <property type="match status" value="1"/>
</dbReference>
<dbReference type="Proteomes" id="UP001064879">
    <property type="component" value="Chromosome"/>
</dbReference>
<name>A0ABY5SLQ3_9MICO</name>
<accession>A0ABY5SLQ3</accession>
<reference evidence="3" key="1">
    <citation type="submission" date="2022-03" db="EMBL/GenBank/DDBJ databases">
        <title>Brevibacterium spongiae sp. nov., isolated from marine sponge.</title>
        <authorList>
            <person name="Li Z."/>
            <person name="Zhang M."/>
        </authorList>
    </citation>
    <scope>NUCLEOTIDE SEQUENCE</scope>
    <source>
        <strain evidence="3">WHS-Z9</strain>
    </source>
</reference>
<proteinExistence type="predicted"/>
<dbReference type="EMBL" id="CP093443">
    <property type="protein sequence ID" value="UVI35392.1"/>
    <property type="molecule type" value="Genomic_DNA"/>
</dbReference>
<dbReference type="InterPro" id="IPR026881">
    <property type="entry name" value="WYL_dom"/>
</dbReference>
<evidence type="ECO:0000313" key="3">
    <source>
        <dbReference type="EMBL" id="UVI35392.1"/>
    </source>
</evidence>
<evidence type="ECO:0000259" key="1">
    <source>
        <dbReference type="Pfam" id="PF08279"/>
    </source>
</evidence>
<dbReference type="PANTHER" id="PTHR34580:SF3">
    <property type="entry name" value="PROTEIN PAFB"/>
    <property type="match status" value="1"/>
</dbReference>
<dbReference type="Pfam" id="PF08279">
    <property type="entry name" value="HTH_11"/>
    <property type="match status" value="1"/>
</dbReference>
<evidence type="ECO:0000313" key="4">
    <source>
        <dbReference type="Proteomes" id="UP001064879"/>
    </source>
</evidence>
<dbReference type="Pfam" id="PF13280">
    <property type="entry name" value="WYL"/>
    <property type="match status" value="1"/>
</dbReference>